<dbReference type="EMBL" id="CP055902">
    <property type="protein sequence ID" value="QKX62002.1"/>
    <property type="molecule type" value="Genomic_DNA"/>
</dbReference>
<feature type="compositionally biased region" description="Basic and acidic residues" evidence="1">
    <location>
        <begin position="857"/>
        <end position="868"/>
    </location>
</feature>
<dbReference type="RefSeq" id="XP_035348176.1">
    <property type="nucleotide sequence ID" value="XM_035492283.1"/>
</dbReference>
<organism evidence="3 4">
    <name type="scientific">Talaromyces rugulosus</name>
    <name type="common">Penicillium rugulosum</name>
    <dbReference type="NCBI Taxonomy" id="121627"/>
    <lineage>
        <taxon>Eukaryota</taxon>
        <taxon>Fungi</taxon>
        <taxon>Dikarya</taxon>
        <taxon>Ascomycota</taxon>
        <taxon>Pezizomycotina</taxon>
        <taxon>Eurotiomycetes</taxon>
        <taxon>Eurotiomycetidae</taxon>
        <taxon>Eurotiales</taxon>
        <taxon>Trichocomaceae</taxon>
        <taxon>Talaromyces</taxon>
        <taxon>Talaromyces sect. Islandici</taxon>
    </lineage>
</organism>
<feature type="domain" description="DUF8004" evidence="2">
    <location>
        <begin position="362"/>
        <end position="455"/>
    </location>
</feature>
<evidence type="ECO:0000313" key="3">
    <source>
        <dbReference type="EMBL" id="QKX62002.1"/>
    </source>
</evidence>
<feature type="region of interest" description="Disordered" evidence="1">
    <location>
        <begin position="845"/>
        <end position="868"/>
    </location>
</feature>
<feature type="compositionally biased region" description="Low complexity" evidence="1">
    <location>
        <begin position="22"/>
        <end position="40"/>
    </location>
</feature>
<reference evidence="4" key="1">
    <citation type="submission" date="2020-06" db="EMBL/GenBank/DDBJ databases">
        <title>A chromosome-scale genome assembly of Talaromyces rugulosus W13939.</title>
        <authorList>
            <person name="Wang B."/>
            <person name="Guo L."/>
            <person name="Ye K."/>
            <person name="Wang L."/>
        </authorList>
    </citation>
    <scope>NUCLEOTIDE SEQUENCE [LARGE SCALE GENOMIC DNA]</scope>
    <source>
        <strain evidence="4">W13939</strain>
    </source>
</reference>
<dbReference type="OrthoDB" id="5300331at2759"/>
<evidence type="ECO:0000313" key="4">
    <source>
        <dbReference type="Proteomes" id="UP000509510"/>
    </source>
</evidence>
<feature type="compositionally biased region" description="Polar residues" evidence="1">
    <location>
        <begin position="1"/>
        <end position="17"/>
    </location>
</feature>
<sequence length="868" mass="96322">MLSAPNTARRISSLFNLKSNRDSAASSTSSGSPKLSPDSRLTTDNRLAADHRRVRSQSRPAVRHASSPQPNSADARPRTSNGPIEPLDLEAPLPPPPSLLAINQDLDDPSSQRTSHSRQGSASHNRRRSWMPSRASMSMPRQDMNAAQTEPEDPYGGFDSWIAGLEQKIPYDLDALTRGDQVPELWNEQGDTFVYLFPQNTNRPPSFKVDSSVFSDSPSLTFLARGTDPKVEALRQSTRTLTVTDPDGATAPEDQWMNDSASSGTGRMAFVDEPVEEVQDINLYLPIPLSGDVSSPSSSLEPDDIDALVLFRNLFAFLLGQALVATPRHPSLFSILMEVSALLSRFHFSNFDGSNFGEVANSSFANYCSELHLADIRKSREKTIEAVILGERLRYYPLYLEGFVHSVGKMAELRYMQSPKYALISPVTQKRLERSYIDLGNRLTVLRGKLDEFDFPAMFSGIANSTTSVEGKTVRFKSWRLSFLAFRKHVLGYYRQKYGSWPPKANSKKNEFEGSGLNRLLLNEVYEDLTDLYDMLVDRTQLTTRTTDMATEDLDVPDPAEAVLRAMRRMMSEYDRSTPPVLPPIPFDVPQMPSVQVLHRKTLDAKKEAKERQKKLSDSDINAVLMASYTRESLKPTPFVESFMQFERRNAHGKTVDEILDNRIGQWLFLYAVIQSLPLLVIDVSDLRFTHGVEYFLCVAPRGGAPWVQNDAKAGRSWFGVAGGQGVVSLPSDVVNNAVDTVYRRSHCWQIATQWAEKSQILGSPITTEDGSSVFSSPAPVPQSSTGSMSDAPSMLSPSGMSSMGVPRTGSPGFISHNNRASIYNTLEALPLPAGVMPVEPPTKPFTRMNPTMSFDDILKDIPNGKKK</sequence>
<proteinExistence type="predicted"/>
<evidence type="ECO:0000256" key="1">
    <source>
        <dbReference type="SAM" id="MobiDB-lite"/>
    </source>
</evidence>
<feature type="region of interest" description="Disordered" evidence="1">
    <location>
        <begin position="767"/>
        <end position="812"/>
    </location>
</feature>
<dbReference type="Proteomes" id="UP000509510">
    <property type="component" value="Chromosome V"/>
</dbReference>
<dbReference type="InterPro" id="IPR058317">
    <property type="entry name" value="DUF8004"/>
</dbReference>
<accession>A0A7H8R6K8</accession>
<dbReference type="PANTHER" id="PTHR39601">
    <property type="entry name" value="CHORIOGENIN HMINOR"/>
    <property type="match status" value="1"/>
</dbReference>
<name>A0A7H8R6K8_TALRU</name>
<feature type="compositionally biased region" description="Polar residues" evidence="1">
    <location>
        <begin position="66"/>
        <end position="82"/>
    </location>
</feature>
<feature type="compositionally biased region" description="Polar residues" evidence="1">
    <location>
        <begin position="109"/>
        <end position="123"/>
    </location>
</feature>
<dbReference type="KEGG" id="trg:TRUGW13939_09158"/>
<dbReference type="GeneID" id="55996642"/>
<dbReference type="Pfam" id="PF26013">
    <property type="entry name" value="DUF8004"/>
    <property type="match status" value="1"/>
</dbReference>
<feature type="region of interest" description="Disordered" evidence="1">
    <location>
        <begin position="1"/>
        <end position="155"/>
    </location>
</feature>
<feature type="compositionally biased region" description="Basic and acidic residues" evidence="1">
    <location>
        <begin position="41"/>
        <end position="51"/>
    </location>
</feature>
<dbReference type="PANTHER" id="PTHR39601:SF2">
    <property type="entry name" value="CHORIOGENIN HMINOR"/>
    <property type="match status" value="1"/>
</dbReference>
<protein>
    <recommendedName>
        <fullName evidence="2">DUF8004 domain-containing protein</fullName>
    </recommendedName>
</protein>
<evidence type="ECO:0000259" key="2">
    <source>
        <dbReference type="Pfam" id="PF26013"/>
    </source>
</evidence>
<gene>
    <name evidence="3" type="ORF">TRUGW13939_09158</name>
</gene>
<feature type="region of interest" description="Disordered" evidence="1">
    <location>
        <begin position="243"/>
        <end position="263"/>
    </location>
</feature>
<feature type="compositionally biased region" description="Polar residues" evidence="1">
    <location>
        <begin position="767"/>
        <end position="791"/>
    </location>
</feature>
<feature type="compositionally biased region" description="Low complexity" evidence="1">
    <location>
        <begin position="793"/>
        <end position="805"/>
    </location>
</feature>
<keyword evidence="4" id="KW-1185">Reference proteome</keyword>
<dbReference type="AlphaFoldDB" id="A0A7H8R6K8"/>